<keyword evidence="5" id="KW-1185">Reference proteome</keyword>
<dbReference type="PANTHER" id="PTHR31471:SF13">
    <property type="entry name" value="REMORIN FAMILY PROTEIN"/>
    <property type="match status" value="1"/>
</dbReference>
<feature type="domain" description="Remorin C-terminal" evidence="3">
    <location>
        <begin position="396"/>
        <end position="430"/>
    </location>
</feature>
<evidence type="ECO:0000313" key="4">
    <source>
        <dbReference type="EMBL" id="CAA0819622.1"/>
    </source>
</evidence>
<accession>A0A9N7N1N1</accession>
<feature type="region of interest" description="Disordered" evidence="2">
    <location>
        <begin position="165"/>
        <end position="194"/>
    </location>
</feature>
<evidence type="ECO:0000313" key="5">
    <source>
        <dbReference type="Proteomes" id="UP001153555"/>
    </source>
</evidence>
<evidence type="ECO:0000256" key="1">
    <source>
        <dbReference type="ARBA" id="ARBA00005711"/>
    </source>
</evidence>
<dbReference type="AlphaFoldDB" id="A0A9N7N1N1"/>
<comment type="caution">
    <text evidence="4">The sequence shown here is derived from an EMBL/GenBank/DDBJ whole genome shotgun (WGS) entry which is preliminary data.</text>
</comment>
<comment type="similarity">
    <text evidence="1">Belongs to the remorin family.</text>
</comment>
<feature type="compositionally biased region" description="Polar residues" evidence="2">
    <location>
        <begin position="74"/>
        <end position="90"/>
    </location>
</feature>
<proteinExistence type="inferred from homology"/>
<dbReference type="Proteomes" id="UP001153555">
    <property type="component" value="Unassembled WGS sequence"/>
</dbReference>
<gene>
    <name evidence="4" type="ORF">SHERM_17996</name>
</gene>
<protein>
    <submittedName>
        <fullName evidence="4">Remorin family protein</fullName>
    </submittedName>
</protein>
<dbReference type="InterPro" id="IPR005516">
    <property type="entry name" value="Remorin_C"/>
</dbReference>
<evidence type="ECO:0000256" key="2">
    <source>
        <dbReference type="SAM" id="MobiDB-lite"/>
    </source>
</evidence>
<evidence type="ECO:0000259" key="3">
    <source>
        <dbReference type="Pfam" id="PF03763"/>
    </source>
</evidence>
<feature type="compositionally biased region" description="Acidic residues" evidence="2">
    <location>
        <begin position="103"/>
        <end position="112"/>
    </location>
</feature>
<name>A0A9N7N1N1_STRHE</name>
<dbReference type="PANTHER" id="PTHR31471">
    <property type="entry name" value="OS02G0116800 PROTEIN"/>
    <property type="match status" value="1"/>
</dbReference>
<dbReference type="EMBL" id="CACSLK010019251">
    <property type="protein sequence ID" value="CAA0819622.1"/>
    <property type="molecule type" value="Genomic_DNA"/>
</dbReference>
<organism evidence="4 5">
    <name type="scientific">Striga hermonthica</name>
    <name type="common">Purple witchweed</name>
    <name type="synonym">Buchnera hermonthica</name>
    <dbReference type="NCBI Taxonomy" id="68872"/>
    <lineage>
        <taxon>Eukaryota</taxon>
        <taxon>Viridiplantae</taxon>
        <taxon>Streptophyta</taxon>
        <taxon>Embryophyta</taxon>
        <taxon>Tracheophyta</taxon>
        <taxon>Spermatophyta</taxon>
        <taxon>Magnoliopsida</taxon>
        <taxon>eudicotyledons</taxon>
        <taxon>Gunneridae</taxon>
        <taxon>Pentapetalae</taxon>
        <taxon>asterids</taxon>
        <taxon>lamiids</taxon>
        <taxon>Lamiales</taxon>
        <taxon>Orobanchaceae</taxon>
        <taxon>Buchnereae</taxon>
        <taxon>Striga</taxon>
    </lineage>
</organism>
<sequence length="503" mass="55605">MLDSAGFQGLGSGLRARDMSPDSAIFTAESSNFSLFSSASASVDRCSLASDLPDQDSAVSHLAGHELSEVLSGPGSSPNKHTPVPMNSLSKKVKTKVQKVESSEAETTEDESTAIGSARSSFSQALKECQDRKLRSEALMKKKFNRQRPASVDLNIPVNNLINSSSPRLGTMKKQPAAPCKTSAFPSPGTPNNWQPNVRIQKGWSSERVPLHSNVNRRNINAPMLSYNNNGRTLPSKWEDAERWIFSPVPVDGAFRTGLVQQAESKPKSKSGPLGPPGLAYYQMFTPAGPTLEIGRREKGKLAESSPFFLGNEHCMARSISINGCSELVAKSSFVVHHPDEINGVTQEDNAANNISRVLSRRDMATQMSPDSSSIQSSQRRSSSYSEATLPVFEIVREEAKITAWENLQKAKAETAIRKLEMKLEKKRRAGQSIILPEDSAHWFIEWMLYLSCVLMHRIYFLVVRWAFAVVRHAWSAKSDHMNNCLWTTGNEVNWVFLEVFSA</sequence>
<reference evidence="4" key="1">
    <citation type="submission" date="2019-12" db="EMBL/GenBank/DDBJ databases">
        <authorList>
            <person name="Scholes J."/>
        </authorList>
    </citation>
    <scope>NUCLEOTIDE SEQUENCE</scope>
</reference>
<feature type="region of interest" description="Disordered" evidence="2">
    <location>
        <begin position="68"/>
        <end position="122"/>
    </location>
</feature>
<dbReference type="OrthoDB" id="648416at2759"/>
<dbReference type="Pfam" id="PF03763">
    <property type="entry name" value="Remorin_C"/>
    <property type="match status" value="1"/>
</dbReference>